<organism evidence="1 2">
    <name type="scientific">Caminicella sporogenes DSM 14501</name>
    <dbReference type="NCBI Taxonomy" id="1121266"/>
    <lineage>
        <taxon>Bacteria</taxon>
        <taxon>Bacillati</taxon>
        <taxon>Bacillota</taxon>
        <taxon>Clostridia</taxon>
        <taxon>Peptostreptococcales</taxon>
        <taxon>Caminicellaceae</taxon>
        <taxon>Caminicella</taxon>
    </lineage>
</organism>
<keyword evidence="2" id="KW-1185">Reference proteome</keyword>
<dbReference type="Proteomes" id="UP000184082">
    <property type="component" value="Unassembled WGS sequence"/>
</dbReference>
<dbReference type="STRING" id="1121266.SAMN02745883_00512"/>
<dbReference type="RefSeq" id="WP_072965822.1">
    <property type="nucleotide sequence ID" value="NZ_FRAJ01000004.1"/>
</dbReference>
<name>A0A1M6MEK0_9FIRM</name>
<proteinExistence type="predicted"/>
<dbReference type="AlphaFoldDB" id="A0A1M6MEK0"/>
<accession>A0A1M6MEK0</accession>
<sequence length="504" mass="60858">MALHKIQKYLFKFNLNSYYFYLSNNLLYSEINRNEKKIKSIISNNILNFSVYIDDFETCHIICVDFSGNLIYFSNKYNLWNKKVITSLNINLYDFTNLKIYVVKEDIHILLLKTEKSNSDNKYSSIIYYSIRNLSWKNYEIAKIVADKYRPSFKSDIDNYGNIHLIYKSVNKKINQIFYRMFDNKYKKWNMIEKLSGEYNNVINFNILCDTYNTVHIVYSHIFKKNIRIVYLKKEMQMKLTSKWTNIEKFPFENIAATHLILVQDNNFIKAIWKQNNIFYFAQYNIMNNIWQDIEKININIDRNKLISITFFEKNSDNFRIIKAPIAYGYDINKPFIIGIDESSKFKNNDIFKEKFIDINTINDLENDNMLKFSISNYFKTINEYFENSSITKHLFSRKEEEIENETNELQKIKNISMLDIADKFIYIYRELEALKNRELLILNSLFEIKNNYSEIYEKFEEALKIYKNIDKQDDKLKSKKTFNKIINMFNDYNYTSLKQKNRK</sequence>
<gene>
    <name evidence="1" type="ORF">SAMN02745883_00512</name>
</gene>
<evidence type="ECO:0000313" key="2">
    <source>
        <dbReference type="Proteomes" id="UP000184082"/>
    </source>
</evidence>
<protein>
    <submittedName>
        <fullName evidence="1">Uncharacterized protein</fullName>
    </submittedName>
</protein>
<evidence type="ECO:0000313" key="1">
    <source>
        <dbReference type="EMBL" id="SHJ81942.1"/>
    </source>
</evidence>
<reference evidence="1 2" key="1">
    <citation type="submission" date="2016-11" db="EMBL/GenBank/DDBJ databases">
        <authorList>
            <person name="Jaros S."/>
            <person name="Januszkiewicz K."/>
            <person name="Wedrychowicz H."/>
        </authorList>
    </citation>
    <scope>NUCLEOTIDE SEQUENCE [LARGE SCALE GENOMIC DNA]</scope>
    <source>
        <strain evidence="1 2">DSM 14501</strain>
    </source>
</reference>
<dbReference type="EMBL" id="FRAJ01000004">
    <property type="protein sequence ID" value="SHJ81942.1"/>
    <property type="molecule type" value="Genomic_DNA"/>
</dbReference>